<dbReference type="AlphaFoldDB" id="A0A0B2SJ68"/>
<dbReference type="GO" id="GO:0009082">
    <property type="term" value="P:branched-chain amino acid biosynthetic process"/>
    <property type="evidence" value="ECO:0007669"/>
    <property type="project" value="UniProtKB-KW"/>
</dbReference>
<dbReference type="NCBIfam" id="TIGR01123">
    <property type="entry name" value="ilvE_II"/>
    <property type="match status" value="1"/>
</dbReference>
<dbReference type="InterPro" id="IPR005786">
    <property type="entry name" value="B_amino_transII"/>
</dbReference>
<keyword evidence="10 16" id="KW-0100">Branched-chain amino acid biosynthesis</keyword>
<evidence type="ECO:0000313" key="18">
    <source>
        <dbReference type="EMBL" id="KHN45115.1"/>
    </source>
</evidence>
<dbReference type="Pfam" id="PF01063">
    <property type="entry name" value="Aminotran_4"/>
    <property type="match status" value="1"/>
</dbReference>
<keyword evidence="9 15" id="KW-0663">Pyridoxal phosphate</keyword>
<comment type="pathway">
    <text evidence="2">Amino-acid biosynthesis; L-isoleucine biosynthesis; L-isoleucine from 2-oxobutanoate: step 4/4.</text>
</comment>
<dbReference type="EMBL" id="KN642643">
    <property type="protein sequence ID" value="KHN45115.1"/>
    <property type="molecule type" value="Genomic_DNA"/>
</dbReference>
<dbReference type="GO" id="GO:0008652">
    <property type="term" value="P:amino acid biosynthetic process"/>
    <property type="evidence" value="ECO:0007669"/>
    <property type="project" value="UniProtKB-KW"/>
</dbReference>
<dbReference type="InterPro" id="IPR001544">
    <property type="entry name" value="Aminotrans_IV"/>
</dbReference>
<dbReference type="GO" id="GO:0052654">
    <property type="term" value="F:L-leucine-2-oxoglutarate transaminase activity"/>
    <property type="evidence" value="ECO:0007669"/>
    <property type="project" value="RHEA"/>
</dbReference>
<keyword evidence="17" id="KW-0812">Transmembrane</keyword>
<dbReference type="InterPro" id="IPR043132">
    <property type="entry name" value="BCAT-like_C"/>
</dbReference>
<dbReference type="GO" id="GO:0052655">
    <property type="term" value="F:L-valine-2-oxoglutarate transaminase activity"/>
    <property type="evidence" value="ECO:0007669"/>
    <property type="project" value="RHEA"/>
</dbReference>
<evidence type="ECO:0000256" key="7">
    <source>
        <dbReference type="ARBA" id="ARBA00022605"/>
    </source>
</evidence>
<keyword evidence="7 16" id="KW-0028">Amino-acid biosynthesis</keyword>
<evidence type="ECO:0000256" key="8">
    <source>
        <dbReference type="ARBA" id="ARBA00022679"/>
    </source>
</evidence>
<dbReference type="GO" id="GO:0005737">
    <property type="term" value="C:cytoplasm"/>
    <property type="evidence" value="ECO:0007669"/>
    <property type="project" value="UniProtKB-ARBA"/>
</dbReference>
<keyword evidence="6 16" id="KW-0032">Aminotransferase</keyword>
<gene>
    <name evidence="18" type="ORF">glysoja_031343</name>
</gene>
<evidence type="ECO:0000256" key="16">
    <source>
        <dbReference type="RuleBase" id="RU004517"/>
    </source>
</evidence>
<evidence type="ECO:0000256" key="14">
    <source>
        <dbReference type="RuleBase" id="RU004106"/>
    </source>
</evidence>
<dbReference type="FunFam" id="3.30.470.10:FF:000003">
    <property type="entry name" value="Branched-chain-amino-acid aminotransferase"/>
    <property type="match status" value="1"/>
</dbReference>
<keyword evidence="17" id="KW-0472">Membrane</keyword>
<evidence type="ECO:0000256" key="3">
    <source>
        <dbReference type="ARBA" id="ARBA00004931"/>
    </source>
</evidence>
<accession>A0A0B2SJ68</accession>
<dbReference type="CDD" id="cd01557">
    <property type="entry name" value="BCAT_beta_family"/>
    <property type="match status" value="1"/>
</dbReference>
<evidence type="ECO:0000256" key="2">
    <source>
        <dbReference type="ARBA" id="ARBA00004824"/>
    </source>
</evidence>
<feature type="transmembrane region" description="Helical" evidence="17">
    <location>
        <begin position="30"/>
        <end position="50"/>
    </location>
</feature>
<dbReference type="InterPro" id="IPR043131">
    <property type="entry name" value="BCAT-like_N"/>
</dbReference>
<dbReference type="Gene3D" id="3.30.470.10">
    <property type="match status" value="1"/>
</dbReference>
<keyword evidence="8 16" id="KW-0808">Transferase</keyword>
<comment type="catalytic activity">
    <reaction evidence="11 16">
        <text>L-valine + 2-oxoglutarate = 3-methyl-2-oxobutanoate + L-glutamate</text>
        <dbReference type="Rhea" id="RHEA:24813"/>
        <dbReference type="ChEBI" id="CHEBI:11851"/>
        <dbReference type="ChEBI" id="CHEBI:16810"/>
        <dbReference type="ChEBI" id="CHEBI:29985"/>
        <dbReference type="ChEBI" id="CHEBI:57762"/>
        <dbReference type="EC" id="2.6.1.42"/>
    </reaction>
</comment>
<dbReference type="NCBIfam" id="NF009897">
    <property type="entry name" value="PRK13357.1"/>
    <property type="match status" value="1"/>
</dbReference>
<dbReference type="FunFam" id="3.20.10.10:FF:000003">
    <property type="entry name" value="Branched-chain-amino-acid aminotransferase"/>
    <property type="match status" value="1"/>
</dbReference>
<protein>
    <recommendedName>
        <fullName evidence="16">Branched-chain-amino-acid aminotransferase</fullName>
        <ecNumber evidence="16">2.6.1.42</ecNumber>
    </recommendedName>
</protein>
<evidence type="ECO:0000256" key="4">
    <source>
        <dbReference type="ARBA" id="ARBA00005072"/>
    </source>
</evidence>
<comment type="similarity">
    <text evidence="5 14">Belongs to the class-IV pyridoxal-phosphate-dependent aminotransferase family.</text>
</comment>
<dbReference type="Proteomes" id="UP000053555">
    <property type="component" value="Unassembled WGS sequence"/>
</dbReference>
<evidence type="ECO:0000256" key="10">
    <source>
        <dbReference type="ARBA" id="ARBA00023304"/>
    </source>
</evidence>
<dbReference type="InterPro" id="IPR033939">
    <property type="entry name" value="BCAT_family"/>
</dbReference>
<name>A0A0B2SJ68_GLYSO</name>
<comment type="cofactor">
    <cofactor evidence="1 15">
        <name>pyridoxal 5'-phosphate</name>
        <dbReference type="ChEBI" id="CHEBI:597326"/>
    </cofactor>
</comment>
<dbReference type="SMR" id="A0A0B2SJ68"/>
<organism evidence="18">
    <name type="scientific">Glycine soja</name>
    <name type="common">Wild soybean</name>
    <dbReference type="NCBI Taxonomy" id="3848"/>
    <lineage>
        <taxon>Eukaryota</taxon>
        <taxon>Viridiplantae</taxon>
        <taxon>Streptophyta</taxon>
        <taxon>Embryophyta</taxon>
        <taxon>Tracheophyta</taxon>
        <taxon>Spermatophyta</taxon>
        <taxon>Magnoliopsida</taxon>
        <taxon>eudicotyledons</taxon>
        <taxon>Gunneridae</taxon>
        <taxon>Pentapetalae</taxon>
        <taxon>rosids</taxon>
        <taxon>fabids</taxon>
        <taxon>Fabales</taxon>
        <taxon>Fabaceae</taxon>
        <taxon>Papilionoideae</taxon>
        <taxon>50 kb inversion clade</taxon>
        <taxon>NPAAA clade</taxon>
        <taxon>indigoferoid/millettioid clade</taxon>
        <taxon>Phaseoleae</taxon>
        <taxon>Glycine</taxon>
        <taxon>Glycine subgen. Soja</taxon>
    </lineage>
</organism>
<sequence>MQCSKKEQNTRGCINGYSDCRAGVARYSSYLSCVSLSLSIFIYIFLSIIWCACSRHTHTPPPPTLSFSRRIESRMIQRTVSFPSLRKLLLRAGCSKSASSKIGTYNCFASQSSPLPSHNPSYRDDEYADVDWDSLGFGLMPTDYMYITKCCEGQNFGQGQLSRYGNIELSPSAGVLNYGQGLFEGTKAYRKENGGLLLFRPEENAIRMKTGAQRMCMASPSIDHFVDALKQTVLANKRWVPPPGKGSLYLRPLLLGTGPVLGLAPAPEYTFLIFASPVRNYFKEGSAPLNLYVEENFDRASSRGTGNVKTISNYAPVLMAQIQAKKRGFSDVLYLDSDTKKNLEEVSSCNIFIAKGKCISTPATNGTILSGITRKSVIEIARDHGYQVEERAVAVDELIEADEVFCTGTAVGVAPVGSITYQDKRMEYITGSGTICQELNNTISGIQTGTIEDKKGWIVEVD</sequence>
<comment type="pathway">
    <text evidence="3">Amino-acid biosynthesis; L-valine biosynthesis; L-valine from pyruvate: step 4/4.</text>
</comment>
<proteinExistence type="inferred from homology"/>
<evidence type="ECO:0000256" key="11">
    <source>
        <dbReference type="ARBA" id="ARBA00048212"/>
    </source>
</evidence>
<dbReference type="InterPro" id="IPR018300">
    <property type="entry name" value="Aminotrans_IV_CS"/>
</dbReference>
<dbReference type="PANTHER" id="PTHR42825">
    <property type="entry name" value="AMINO ACID AMINOTRANSFERASE"/>
    <property type="match status" value="1"/>
</dbReference>
<dbReference type="Gene3D" id="3.20.10.10">
    <property type="entry name" value="D-amino Acid Aminotransferase, subunit A, domain 2"/>
    <property type="match status" value="1"/>
</dbReference>
<dbReference type="SUPFAM" id="SSF56752">
    <property type="entry name" value="D-aminoacid aminotransferase-like PLP-dependent enzymes"/>
    <property type="match status" value="1"/>
</dbReference>
<dbReference type="InterPro" id="IPR036038">
    <property type="entry name" value="Aminotransferase-like"/>
</dbReference>
<evidence type="ECO:0000256" key="15">
    <source>
        <dbReference type="RuleBase" id="RU004516"/>
    </source>
</evidence>
<dbReference type="GO" id="GO:0052656">
    <property type="term" value="F:L-isoleucine-2-oxoglutarate transaminase activity"/>
    <property type="evidence" value="ECO:0007669"/>
    <property type="project" value="RHEA"/>
</dbReference>
<evidence type="ECO:0000256" key="6">
    <source>
        <dbReference type="ARBA" id="ARBA00022576"/>
    </source>
</evidence>
<dbReference type="PANTHER" id="PTHR42825:SF29">
    <property type="entry name" value="BRANCHED-CHAIN-AMINO-ACID AMINOTRANSFERASE"/>
    <property type="match status" value="1"/>
</dbReference>
<evidence type="ECO:0000256" key="5">
    <source>
        <dbReference type="ARBA" id="ARBA00009320"/>
    </source>
</evidence>
<dbReference type="PROSITE" id="PS00770">
    <property type="entry name" value="AA_TRANSFER_CLASS_4"/>
    <property type="match status" value="1"/>
</dbReference>
<dbReference type="EC" id="2.6.1.42" evidence="16"/>
<comment type="pathway">
    <text evidence="4">Amino-acid biosynthesis; L-leucine biosynthesis; L-leucine from 3-methyl-2-oxobutanoate: step 4/4.</text>
</comment>
<comment type="catalytic activity">
    <reaction evidence="12 16">
        <text>L-isoleucine + 2-oxoglutarate = (S)-3-methyl-2-oxopentanoate + L-glutamate</text>
        <dbReference type="Rhea" id="RHEA:24801"/>
        <dbReference type="ChEBI" id="CHEBI:16810"/>
        <dbReference type="ChEBI" id="CHEBI:29985"/>
        <dbReference type="ChEBI" id="CHEBI:35146"/>
        <dbReference type="ChEBI" id="CHEBI:58045"/>
        <dbReference type="EC" id="2.6.1.42"/>
    </reaction>
</comment>
<evidence type="ECO:0000256" key="12">
    <source>
        <dbReference type="ARBA" id="ARBA00048798"/>
    </source>
</evidence>
<keyword evidence="17" id="KW-1133">Transmembrane helix</keyword>
<comment type="catalytic activity">
    <reaction evidence="13 16">
        <text>L-leucine + 2-oxoglutarate = 4-methyl-2-oxopentanoate + L-glutamate</text>
        <dbReference type="Rhea" id="RHEA:18321"/>
        <dbReference type="ChEBI" id="CHEBI:16810"/>
        <dbReference type="ChEBI" id="CHEBI:17865"/>
        <dbReference type="ChEBI" id="CHEBI:29985"/>
        <dbReference type="ChEBI" id="CHEBI:57427"/>
        <dbReference type="EC" id="2.6.1.42"/>
    </reaction>
</comment>
<evidence type="ECO:0000256" key="17">
    <source>
        <dbReference type="SAM" id="Phobius"/>
    </source>
</evidence>
<evidence type="ECO:0000256" key="1">
    <source>
        <dbReference type="ARBA" id="ARBA00001933"/>
    </source>
</evidence>
<reference evidence="18" key="1">
    <citation type="submission" date="2014-07" db="EMBL/GenBank/DDBJ databases">
        <title>Identification of a novel salt tolerance gene in wild soybean by whole-genome sequencing.</title>
        <authorList>
            <person name="Lam H.-M."/>
            <person name="Qi X."/>
            <person name="Li M.-W."/>
            <person name="Liu X."/>
            <person name="Xie M."/>
            <person name="Ni M."/>
            <person name="Xu X."/>
        </authorList>
    </citation>
    <scope>NUCLEOTIDE SEQUENCE [LARGE SCALE GENOMIC DNA]</scope>
    <source>
        <tissue evidence="18">Root</tissue>
    </source>
</reference>
<evidence type="ECO:0000256" key="9">
    <source>
        <dbReference type="ARBA" id="ARBA00022898"/>
    </source>
</evidence>
<evidence type="ECO:0000256" key="13">
    <source>
        <dbReference type="ARBA" id="ARBA00049229"/>
    </source>
</evidence>